<evidence type="ECO:0000259" key="3">
    <source>
        <dbReference type="PROSITE" id="PS50102"/>
    </source>
</evidence>
<dbReference type="PANTHER" id="PTHR21245">
    <property type="entry name" value="HETEROGENEOUS NUCLEAR RIBONUCLEOPROTEIN"/>
    <property type="match status" value="1"/>
</dbReference>
<dbReference type="SMART" id="SM00360">
    <property type="entry name" value="RRM"/>
    <property type="match status" value="1"/>
</dbReference>
<dbReference type="EMBL" id="MJEQ01000135">
    <property type="protein sequence ID" value="OIT39154.1"/>
    <property type="molecule type" value="Genomic_DNA"/>
</dbReference>
<dbReference type="Gramene" id="OIT39154">
    <property type="protein sequence ID" value="OIT39154"/>
    <property type="gene ID" value="A4A49_56332"/>
</dbReference>
<dbReference type="AlphaFoldDB" id="A0A314LEZ7"/>
<evidence type="ECO:0000313" key="5">
    <source>
        <dbReference type="Proteomes" id="UP000187609"/>
    </source>
</evidence>
<evidence type="ECO:0000313" key="4">
    <source>
        <dbReference type="EMBL" id="OIT39154.1"/>
    </source>
</evidence>
<dbReference type="SUPFAM" id="SSF54928">
    <property type="entry name" value="RNA-binding domain, RBD"/>
    <property type="match status" value="1"/>
</dbReference>
<feature type="domain" description="RRM" evidence="3">
    <location>
        <begin position="71"/>
        <end position="145"/>
    </location>
</feature>
<reference evidence="4" key="1">
    <citation type="submission" date="2016-11" db="EMBL/GenBank/DDBJ databases">
        <title>The genome of Nicotiana attenuata.</title>
        <authorList>
            <person name="Xu S."/>
            <person name="Brockmoeller T."/>
            <person name="Gaquerel E."/>
            <person name="Navarro A."/>
            <person name="Kuhl H."/>
            <person name="Gase K."/>
            <person name="Ling Z."/>
            <person name="Zhou W."/>
            <person name="Kreitzer C."/>
            <person name="Stanke M."/>
            <person name="Tang H."/>
            <person name="Lyons E."/>
            <person name="Pandey P."/>
            <person name="Pandey S.P."/>
            <person name="Timmermann B."/>
            <person name="Baldwin I.T."/>
        </authorList>
    </citation>
    <scope>NUCLEOTIDE SEQUENCE [LARGE SCALE GENOMIC DNA]</scope>
    <source>
        <strain evidence="4">UT</strain>
    </source>
</reference>
<feature type="non-terminal residue" evidence="4">
    <location>
        <position position="164"/>
    </location>
</feature>
<name>A0A314LEZ7_NICAT</name>
<evidence type="ECO:0000256" key="2">
    <source>
        <dbReference type="PROSITE-ProRule" id="PRU00176"/>
    </source>
</evidence>
<organism evidence="4 5">
    <name type="scientific">Nicotiana attenuata</name>
    <name type="common">Coyote tobacco</name>
    <dbReference type="NCBI Taxonomy" id="49451"/>
    <lineage>
        <taxon>Eukaryota</taxon>
        <taxon>Viridiplantae</taxon>
        <taxon>Streptophyta</taxon>
        <taxon>Embryophyta</taxon>
        <taxon>Tracheophyta</taxon>
        <taxon>Spermatophyta</taxon>
        <taxon>Magnoliopsida</taxon>
        <taxon>eudicotyledons</taxon>
        <taxon>Gunneridae</taxon>
        <taxon>Pentapetalae</taxon>
        <taxon>asterids</taxon>
        <taxon>lamiids</taxon>
        <taxon>Solanales</taxon>
        <taxon>Solanaceae</taxon>
        <taxon>Nicotianoideae</taxon>
        <taxon>Nicotianeae</taxon>
        <taxon>Nicotiana</taxon>
    </lineage>
</organism>
<dbReference type="Gene3D" id="3.30.70.330">
    <property type="match status" value="1"/>
</dbReference>
<dbReference type="SMR" id="A0A314LEZ7"/>
<evidence type="ECO:0000256" key="1">
    <source>
        <dbReference type="ARBA" id="ARBA00022884"/>
    </source>
</evidence>
<dbReference type="InterPro" id="IPR035979">
    <property type="entry name" value="RBD_domain_sf"/>
</dbReference>
<dbReference type="Proteomes" id="UP000187609">
    <property type="component" value="Unassembled WGS sequence"/>
</dbReference>
<sequence>MRNWRHDDAHGRYRDKTMKGKDISVDEAGEDKIEAFADRENGDEFIKDGTLDDERAQLAAHAKERMKRKELEVFVGGLDRDAMVEDLKRVFRHVGEVIDVRMHREVSTNKNKGYTFVKFATKEQANSNCALSEMRNPVRCGTAPSEDINDTLFLGNLCNTWTKE</sequence>
<dbReference type="STRING" id="49451.A0A314LEZ7"/>
<dbReference type="PROSITE" id="PS50102">
    <property type="entry name" value="RRM"/>
    <property type="match status" value="1"/>
</dbReference>
<dbReference type="CDD" id="cd00590">
    <property type="entry name" value="RRM_SF"/>
    <property type="match status" value="1"/>
</dbReference>
<gene>
    <name evidence="4" type="ORF">A4A49_56332</name>
</gene>
<protein>
    <recommendedName>
        <fullName evidence="3">RRM domain-containing protein</fullName>
    </recommendedName>
</protein>
<dbReference type="GO" id="GO:0003723">
    <property type="term" value="F:RNA binding"/>
    <property type="evidence" value="ECO:0007669"/>
    <property type="project" value="UniProtKB-UniRule"/>
</dbReference>
<keyword evidence="1 2" id="KW-0694">RNA-binding</keyword>
<accession>A0A314LEZ7</accession>
<comment type="caution">
    <text evidence="4">The sequence shown here is derived from an EMBL/GenBank/DDBJ whole genome shotgun (WGS) entry which is preliminary data.</text>
</comment>
<dbReference type="InterPro" id="IPR012677">
    <property type="entry name" value="Nucleotide-bd_a/b_plait_sf"/>
</dbReference>
<dbReference type="Pfam" id="PF00076">
    <property type="entry name" value="RRM_1"/>
    <property type="match status" value="1"/>
</dbReference>
<keyword evidence="5" id="KW-1185">Reference proteome</keyword>
<proteinExistence type="predicted"/>
<dbReference type="InterPro" id="IPR000504">
    <property type="entry name" value="RRM_dom"/>
</dbReference>